<evidence type="ECO:0000256" key="1">
    <source>
        <dbReference type="SAM" id="Phobius"/>
    </source>
</evidence>
<evidence type="ECO:0000313" key="4">
    <source>
        <dbReference type="Proteomes" id="UP000245820"/>
    </source>
</evidence>
<dbReference type="GO" id="GO:0008235">
    <property type="term" value="F:metalloexopeptidase activity"/>
    <property type="evidence" value="ECO:0007669"/>
    <property type="project" value="InterPro"/>
</dbReference>
<dbReference type="KEGG" id="mtim:DIR46_12290"/>
<keyword evidence="1" id="KW-1133">Transmembrane helix</keyword>
<organism evidence="3 4">
    <name type="scientific">Massilia oculi</name>
    <dbReference type="NCBI Taxonomy" id="945844"/>
    <lineage>
        <taxon>Bacteria</taxon>
        <taxon>Pseudomonadati</taxon>
        <taxon>Pseudomonadota</taxon>
        <taxon>Betaproteobacteria</taxon>
        <taxon>Burkholderiales</taxon>
        <taxon>Oxalobacteraceae</taxon>
        <taxon>Telluria group</taxon>
        <taxon>Massilia</taxon>
    </lineage>
</organism>
<gene>
    <name evidence="3" type="ORF">DIR46_12290</name>
</gene>
<dbReference type="Gene3D" id="3.40.630.10">
    <property type="entry name" value="Zn peptidases"/>
    <property type="match status" value="1"/>
</dbReference>
<dbReference type="GO" id="GO:0006508">
    <property type="term" value="P:proteolysis"/>
    <property type="evidence" value="ECO:0007669"/>
    <property type="project" value="InterPro"/>
</dbReference>
<sequence length="747" mass="79965">MDAASAPMPALRLTGFMHALAGCLGLAVLAIIAWMALAQPALPEPKVQIAAGSWSARVQEHVRVLGAAPRSIATDGNARARAYLLAELRAMDLAPTVQRATVRKSVVHYFGAIHNTIGVVHNVVARIPGSALDAGRRPALLLTTHYDSGNAVRDTARGAATMAALLETARSLRAAPPANDVVLLFADGHHIGALGAKGFAEQHPLAATIGLALKFDPAGDAGLRLVETSGAGGAALAGWMRAAPELRGSSLETTLARMLNDAPHVGPLAALDAPVLLFAGGEHDPRQLGDAMLRLAQAYGDTPLTRGTQAAAAYFSLPVVGLVQHAAWLAWAPAILSCLMLGFAWRRQFGADGAVEAAQGVFGVCFLLLVVRVGSWTWREEIAAAGLAGEQRLPLVVLVVASCVFVAGLYLFRRSVGAAAMVLGALAWPALTLLLVIVFLPGAAYVLAWPLAAALAAFLVLQSRWGQRPAFAPRLLVLVAGLAPAAALFPPALRDAWLLLAPHHMYLPPMLMALPMLCFASLLLVLSIAPTVGAMLALLAASCFVLPGQAAPRATLAPASDGLERLVYYKDANTWRAYWLLPEQPLDDWRRQLFPGRQPTIFVEVFGWNSPRQWYAEAPREDAIAFPECFALLNTVGKVRRGTFTVRSKNRAPHIELRMSGAKALRSRLDGVPLTSKEAPWLLSLYGMEDRVLHFEIESAPDEIFAITVQERMPGLPQHLLPSRDEDAPYLREQSGMTMSTDILRFY</sequence>
<dbReference type="SUPFAM" id="SSF53187">
    <property type="entry name" value="Zn-dependent exopeptidases"/>
    <property type="match status" value="1"/>
</dbReference>
<feature type="transmembrane region" description="Helical" evidence="1">
    <location>
        <begin position="326"/>
        <end position="345"/>
    </location>
</feature>
<keyword evidence="1" id="KW-0472">Membrane</keyword>
<dbReference type="EMBL" id="CP029343">
    <property type="protein sequence ID" value="AWL05132.1"/>
    <property type="molecule type" value="Genomic_DNA"/>
</dbReference>
<dbReference type="PANTHER" id="PTHR12147:SF26">
    <property type="entry name" value="PEPTIDASE M28 DOMAIN-CONTAINING PROTEIN"/>
    <property type="match status" value="1"/>
</dbReference>
<feature type="transmembrane region" description="Helical" evidence="1">
    <location>
        <begin position="393"/>
        <end position="412"/>
    </location>
</feature>
<dbReference type="InterPro" id="IPR045175">
    <property type="entry name" value="M28_fam"/>
</dbReference>
<evidence type="ECO:0000313" key="3">
    <source>
        <dbReference type="EMBL" id="AWL05132.1"/>
    </source>
</evidence>
<dbReference type="Pfam" id="PF04389">
    <property type="entry name" value="Peptidase_M28"/>
    <property type="match status" value="1"/>
</dbReference>
<dbReference type="AlphaFoldDB" id="A0A2S2DIF5"/>
<dbReference type="RefSeq" id="WP_109345472.1">
    <property type="nucleotide sequence ID" value="NZ_CP029343.1"/>
</dbReference>
<dbReference type="Proteomes" id="UP000245820">
    <property type="component" value="Chromosome"/>
</dbReference>
<feature type="transmembrane region" description="Helical" evidence="1">
    <location>
        <begin position="513"/>
        <end position="546"/>
    </location>
</feature>
<proteinExistence type="predicted"/>
<dbReference type="InterPro" id="IPR007484">
    <property type="entry name" value="Peptidase_M28"/>
</dbReference>
<feature type="transmembrane region" description="Helical" evidence="1">
    <location>
        <begin position="419"/>
        <end position="440"/>
    </location>
</feature>
<name>A0A2S2DIF5_9BURK</name>
<reference evidence="3 4" key="1">
    <citation type="submission" date="2018-05" db="EMBL/GenBank/DDBJ databases">
        <title>Complete genome sequence of Massilia oculi sp. nov. CCUG 43427T (=DSM 26321T), the type strain of M. oculi, and comparison with genome sequences of other Massilia strains.</title>
        <authorList>
            <person name="Zhu B."/>
        </authorList>
    </citation>
    <scope>NUCLEOTIDE SEQUENCE [LARGE SCALE GENOMIC DNA]</scope>
    <source>
        <strain evidence="3 4">CCUG 43427</strain>
    </source>
</reference>
<feature type="transmembrane region" description="Helical" evidence="1">
    <location>
        <begin position="475"/>
        <end position="493"/>
    </location>
</feature>
<dbReference type="OrthoDB" id="9778250at2"/>
<keyword evidence="1" id="KW-0812">Transmembrane</keyword>
<feature type="transmembrane region" description="Helical" evidence="1">
    <location>
        <begin position="446"/>
        <end position="463"/>
    </location>
</feature>
<feature type="transmembrane region" description="Helical" evidence="1">
    <location>
        <begin position="357"/>
        <end position="378"/>
    </location>
</feature>
<feature type="domain" description="Peptidase M28" evidence="2">
    <location>
        <begin position="122"/>
        <end position="253"/>
    </location>
</feature>
<evidence type="ECO:0000259" key="2">
    <source>
        <dbReference type="Pfam" id="PF04389"/>
    </source>
</evidence>
<accession>A0A2S2DIF5</accession>
<keyword evidence="4" id="KW-1185">Reference proteome</keyword>
<dbReference type="PANTHER" id="PTHR12147">
    <property type="entry name" value="METALLOPEPTIDASE M28 FAMILY MEMBER"/>
    <property type="match status" value="1"/>
</dbReference>
<protein>
    <recommendedName>
        <fullName evidence="2">Peptidase M28 domain-containing protein</fullName>
    </recommendedName>
</protein>